<comment type="caution">
    <text evidence="1">The sequence shown here is derived from an EMBL/GenBank/DDBJ whole genome shotgun (WGS) entry which is preliminary data.</text>
</comment>
<dbReference type="EMBL" id="JAABLQ010000001">
    <property type="protein sequence ID" value="NBN78477.1"/>
    <property type="molecule type" value="Genomic_DNA"/>
</dbReference>
<dbReference type="Proteomes" id="UP000586722">
    <property type="component" value="Unassembled WGS sequence"/>
</dbReference>
<organism evidence="1 2">
    <name type="scientific">Pannonibacter tanglangensis</name>
    <dbReference type="NCBI Taxonomy" id="2750084"/>
    <lineage>
        <taxon>Bacteria</taxon>
        <taxon>Pseudomonadati</taxon>
        <taxon>Pseudomonadota</taxon>
        <taxon>Alphaproteobacteria</taxon>
        <taxon>Hyphomicrobiales</taxon>
        <taxon>Stappiaceae</taxon>
        <taxon>Pannonibacter</taxon>
    </lineage>
</organism>
<evidence type="ECO:0000313" key="1">
    <source>
        <dbReference type="EMBL" id="NBN78477.1"/>
    </source>
</evidence>
<dbReference type="AlphaFoldDB" id="A0A7X5J942"/>
<gene>
    <name evidence="1" type="ORF">GWI72_09375</name>
</gene>
<proteinExistence type="predicted"/>
<reference evidence="2" key="1">
    <citation type="submission" date="2020-01" db="EMBL/GenBank/DDBJ databases">
        <authorList>
            <person name="Fang Y."/>
            <person name="Sun R."/>
            <person name="Nie L."/>
            <person name="He J."/>
            <person name="Hao L."/>
            <person name="Wang L."/>
            <person name="Su S."/>
            <person name="Lv E."/>
            <person name="Zhang Z."/>
            <person name="Xie R."/>
            <person name="Liu H."/>
        </authorList>
    </citation>
    <scope>NUCLEOTIDE SEQUENCE [LARGE SCALE GENOMIC DNA]</scope>
    <source>
        <strain evidence="2">XCT-53</strain>
    </source>
</reference>
<accession>A0A7X5J942</accession>
<keyword evidence="2" id="KW-1185">Reference proteome</keyword>
<sequence length="213" mass="23200">MQDTAGNEDVLPGRQPRGRGRRAQAAGRPVKGASSDPAQVWREARRLYEETDLSQTTIAARLQVTAKRLCYRIRQEGWMRRGEALEGFAAAEPDEQARMINRLYRAFETQVARLEDRLGRLMAGETGEGGKLSDMDQGARTLASLARTLDTLMDLQKSRSEETDDGPDPDSLRAELARRLAGLWAGGADGGGAGPAEPERDGVPAEGLADLRP</sequence>
<name>A0A7X5J942_9HYPH</name>
<protein>
    <submittedName>
        <fullName evidence="1">Uncharacterized protein</fullName>
    </submittedName>
</protein>
<dbReference type="RefSeq" id="WP_161674242.1">
    <property type="nucleotide sequence ID" value="NZ_JAABLP010000001.1"/>
</dbReference>
<evidence type="ECO:0000313" key="2">
    <source>
        <dbReference type="Proteomes" id="UP000586722"/>
    </source>
</evidence>